<dbReference type="EMBL" id="CP020946">
    <property type="protein sequence ID" value="ASD64599.1"/>
    <property type="molecule type" value="Genomic_DNA"/>
</dbReference>
<dbReference type="RefSeq" id="WP_088566057.1">
    <property type="nucleotide sequence ID" value="NZ_CP020946.1"/>
</dbReference>
<dbReference type="Gene3D" id="3.30.300.20">
    <property type="match status" value="1"/>
</dbReference>
<accession>A0A1Z3NAX2</accession>
<dbReference type="InterPro" id="IPR036102">
    <property type="entry name" value="OsmC/Ohrsf"/>
</dbReference>
<dbReference type="SUPFAM" id="SSF82784">
    <property type="entry name" value="OsmC-like"/>
    <property type="match status" value="1"/>
</dbReference>
<name>A0A1Z3NAX2_BDEBC</name>
<reference evidence="1 2" key="1">
    <citation type="submission" date="2017-04" db="EMBL/GenBank/DDBJ databases">
        <title>Whole genome sequence of Bdellovibrio bacteriovorus strain SSB218315.</title>
        <authorList>
            <person name="Oyedara O."/>
            <person name="Rodriguez-Perez M.A."/>
        </authorList>
    </citation>
    <scope>NUCLEOTIDE SEQUENCE [LARGE SCALE GENOMIC DNA]</scope>
    <source>
        <strain evidence="1 2">SSB218315</strain>
    </source>
</reference>
<gene>
    <name evidence="1" type="ORF">B9G79_13965</name>
</gene>
<evidence type="ECO:0000313" key="1">
    <source>
        <dbReference type="EMBL" id="ASD64599.1"/>
    </source>
</evidence>
<evidence type="ECO:0008006" key="3">
    <source>
        <dbReference type="Google" id="ProtNLM"/>
    </source>
</evidence>
<dbReference type="OrthoDB" id="5297904at2"/>
<dbReference type="AlphaFoldDB" id="A0A1Z3NAX2"/>
<sequence length="144" mass="16179">MSKYPMFFKARAESLSGIQTPWDSKPMSVDAGLQMAIPAEFEGPGGGFSPEDLYVMALQNCFVATFKVFAEKSRLAYESLRVESELTVDRDEAGRPWMARCVFAVYLEGCVQIENAKRILARTSENCMILNSVKTEKVFEFHVS</sequence>
<proteinExistence type="predicted"/>
<dbReference type="InterPro" id="IPR003718">
    <property type="entry name" value="OsmC/Ohr_fam"/>
</dbReference>
<organism evidence="1 2">
    <name type="scientific">Bdellovibrio bacteriovorus</name>
    <dbReference type="NCBI Taxonomy" id="959"/>
    <lineage>
        <taxon>Bacteria</taxon>
        <taxon>Pseudomonadati</taxon>
        <taxon>Bdellovibrionota</taxon>
        <taxon>Bdellovibrionia</taxon>
        <taxon>Bdellovibrionales</taxon>
        <taxon>Pseudobdellovibrionaceae</taxon>
        <taxon>Bdellovibrio</taxon>
    </lineage>
</organism>
<evidence type="ECO:0000313" key="2">
    <source>
        <dbReference type="Proteomes" id="UP000197003"/>
    </source>
</evidence>
<dbReference type="InterPro" id="IPR015946">
    <property type="entry name" value="KH_dom-like_a/b"/>
</dbReference>
<dbReference type="Pfam" id="PF02566">
    <property type="entry name" value="OsmC"/>
    <property type="match status" value="1"/>
</dbReference>
<dbReference type="Proteomes" id="UP000197003">
    <property type="component" value="Chromosome"/>
</dbReference>
<protein>
    <recommendedName>
        <fullName evidence="3">Osmotically inducible protein OsmC</fullName>
    </recommendedName>
</protein>